<dbReference type="EMBL" id="CP098251">
    <property type="protein sequence ID" value="WAV90649.1"/>
    <property type="molecule type" value="Genomic_DNA"/>
</dbReference>
<evidence type="ECO:0000256" key="7">
    <source>
        <dbReference type="ARBA" id="ARBA00023150"/>
    </source>
</evidence>
<dbReference type="InterPro" id="IPR029044">
    <property type="entry name" value="Nucleotide-diphossugar_trans"/>
</dbReference>
<reference evidence="10" key="1">
    <citation type="journal article" date="2022" name="Front. Microbiol.">
        <title>New perspectives on an old grouping: The genomic and phenotypic variability of Oxalobacter formigenes and the implications for calcium oxalate stone prevention.</title>
        <authorList>
            <person name="Chmiel J.A."/>
            <person name="Carr C."/>
            <person name="Stuivenberg G.A."/>
            <person name="Venema R."/>
            <person name="Chanyi R.M."/>
            <person name="Al K.F."/>
            <person name="Giguere D."/>
            <person name="Say H."/>
            <person name="Akouris P.P."/>
            <person name="Dominguez Romero S.A."/>
            <person name="Kwong A."/>
            <person name="Tai V."/>
            <person name="Koval S.F."/>
            <person name="Razvi H."/>
            <person name="Bjazevic J."/>
            <person name="Burton J.P."/>
        </authorList>
    </citation>
    <scope>NUCLEOTIDE SEQUENCE</scope>
    <source>
        <strain evidence="10">OxK</strain>
    </source>
</reference>
<gene>
    <name evidence="8 10" type="primary">mobA</name>
    <name evidence="10" type="ORF">NB646_07230</name>
</gene>
<dbReference type="PANTHER" id="PTHR19136:SF81">
    <property type="entry name" value="MOLYBDENUM COFACTOR GUANYLYLTRANSFERASE"/>
    <property type="match status" value="1"/>
</dbReference>
<dbReference type="InterPro" id="IPR025877">
    <property type="entry name" value="MobA-like_NTP_Trfase"/>
</dbReference>
<dbReference type="InterPro" id="IPR013482">
    <property type="entry name" value="Molybde_CF_guanTrfase"/>
</dbReference>
<evidence type="ECO:0000256" key="8">
    <source>
        <dbReference type="HAMAP-Rule" id="MF_00316"/>
    </source>
</evidence>
<feature type="binding site" evidence="8">
    <location>
        <begin position="25"/>
        <end position="27"/>
    </location>
    <ligand>
        <name>GTP</name>
        <dbReference type="ChEBI" id="CHEBI:37565"/>
    </ligand>
</feature>
<keyword evidence="2 8" id="KW-0808">Transferase</keyword>
<evidence type="ECO:0000256" key="4">
    <source>
        <dbReference type="ARBA" id="ARBA00022741"/>
    </source>
</evidence>
<dbReference type="Pfam" id="PF12804">
    <property type="entry name" value="NTP_transf_3"/>
    <property type="match status" value="1"/>
</dbReference>
<keyword evidence="5 8" id="KW-0460">Magnesium</keyword>
<dbReference type="GO" id="GO:0005525">
    <property type="term" value="F:GTP binding"/>
    <property type="evidence" value="ECO:0007669"/>
    <property type="project" value="UniProtKB-UniRule"/>
</dbReference>
<organism evidence="10">
    <name type="scientific">Oxalobacter aliiformigenes</name>
    <dbReference type="NCBI Taxonomy" id="2946593"/>
    <lineage>
        <taxon>Bacteria</taxon>
        <taxon>Pseudomonadati</taxon>
        <taxon>Pseudomonadota</taxon>
        <taxon>Betaproteobacteria</taxon>
        <taxon>Burkholderiales</taxon>
        <taxon>Oxalobacteraceae</taxon>
        <taxon>Oxalobacter</taxon>
    </lineage>
</organism>
<accession>A0A9E9LDB5</accession>
<proteinExistence type="inferred from homology"/>
<protein>
    <recommendedName>
        <fullName evidence="8">Molybdenum cofactor guanylyltransferase</fullName>
        <shortName evidence="8">MoCo guanylyltransferase</shortName>
        <ecNumber evidence="8">2.7.7.77</ecNumber>
    </recommendedName>
    <alternativeName>
        <fullName evidence="8">GTP:molybdopterin guanylyltransferase</fullName>
    </alternativeName>
    <alternativeName>
        <fullName evidence="8">Mo-MPT guanylyltransferase</fullName>
    </alternativeName>
    <alternativeName>
        <fullName evidence="8">Molybdopterin guanylyltransferase</fullName>
    </alternativeName>
    <alternativeName>
        <fullName evidence="8">Molybdopterin-guanine dinucleotide synthase</fullName>
        <shortName evidence="8">MGD synthase</shortName>
    </alternativeName>
</protein>
<dbReference type="Proteomes" id="UP001164819">
    <property type="component" value="Chromosome"/>
</dbReference>
<feature type="binding site" evidence="8">
    <location>
        <position position="84"/>
    </location>
    <ligand>
        <name>GTP</name>
        <dbReference type="ChEBI" id="CHEBI:37565"/>
    </ligand>
</feature>
<feature type="binding site" evidence="8">
    <location>
        <position position="114"/>
    </location>
    <ligand>
        <name>Mg(2+)</name>
        <dbReference type="ChEBI" id="CHEBI:18420"/>
    </ligand>
</feature>
<sequence length="218" mass="24300">MVWMFPGLTDIPDSCLYDDVTGVILAGGRGRRMGMVDKGLQLLKGKPMVEHVIDRLRPQVSTLMINANRNTEAYATFGYPVYADDPMDFSGPLAGFLTGLRHCKTLYLVTAPCDAPFLSRHLVEDLYRVLDGKRADLAVAVSRADEYCQIQPVFCLMKASLASHLENYLKNGGHKIDEWYASLNVATASFDDLHAFENVNTPDELKRLQDLPDNDTGR</sequence>
<feature type="domain" description="MobA-like NTP transferase" evidence="9">
    <location>
        <begin position="22"/>
        <end position="175"/>
    </location>
</feature>
<dbReference type="GO" id="GO:0061603">
    <property type="term" value="F:molybdenum cofactor guanylyltransferase activity"/>
    <property type="evidence" value="ECO:0007669"/>
    <property type="project" value="UniProtKB-EC"/>
</dbReference>
<comment type="domain">
    <text evidence="8">The N-terminal domain determines nucleotide recognition and specific binding, while the C-terminal domain determines the specific binding to the target protein.</text>
</comment>
<comment type="catalytic activity">
    <reaction evidence="8">
        <text>Mo-molybdopterin + GTP + H(+) = Mo-molybdopterin guanine dinucleotide + diphosphate</text>
        <dbReference type="Rhea" id="RHEA:34243"/>
        <dbReference type="ChEBI" id="CHEBI:15378"/>
        <dbReference type="ChEBI" id="CHEBI:33019"/>
        <dbReference type="ChEBI" id="CHEBI:37565"/>
        <dbReference type="ChEBI" id="CHEBI:71302"/>
        <dbReference type="ChEBI" id="CHEBI:71310"/>
        <dbReference type="EC" id="2.7.7.77"/>
    </reaction>
</comment>
<keyword evidence="10" id="KW-0548">Nucleotidyltransferase</keyword>
<evidence type="ECO:0000256" key="1">
    <source>
        <dbReference type="ARBA" id="ARBA00022490"/>
    </source>
</evidence>
<dbReference type="NCBIfam" id="TIGR02665">
    <property type="entry name" value="molyb_mobA"/>
    <property type="match status" value="1"/>
</dbReference>
<keyword evidence="6 8" id="KW-0342">GTP-binding</keyword>
<dbReference type="GO" id="GO:1902758">
    <property type="term" value="P:bis(molybdopterin guanine dinucleotide)molybdenum biosynthetic process"/>
    <property type="evidence" value="ECO:0007669"/>
    <property type="project" value="TreeGrafter"/>
</dbReference>
<comment type="subunit">
    <text evidence="8">Monomer.</text>
</comment>
<evidence type="ECO:0000256" key="6">
    <source>
        <dbReference type="ARBA" id="ARBA00023134"/>
    </source>
</evidence>
<evidence type="ECO:0000256" key="2">
    <source>
        <dbReference type="ARBA" id="ARBA00022679"/>
    </source>
</evidence>
<dbReference type="HAMAP" id="MF_00316">
    <property type="entry name" value="MobA"/>
    <property type="match status" value="1"/>
</dbReference>
<name>A0A9E9LDB5_9BURK</name>
<dbReference type="SUPFAM" id="SSF53448">
    <property type="entry name" value="Nucleotide-diphospho-sugar transferases"/>
    <property type="match status" value="1"/>
</dbReference>
<keyword evidence="7 8" id="KW-0501">Molybdenum cofactor biosynthesis</keyword>
<comment type="function">
    <text evidence="8">Transfers a GMP moiety from GTP to Mo-molybdopterin (Mo-MPT) cofactor (Moco or molybdenum cofactor) to form Mo-molybdopterin guanine dinucleotide (Mo-MGD) cofactor.</text>
</comment>
<feature type="binding site" evidence="8">
    <location>
        <position position="114"/>
    </location>
    <ligand>
        <name>GTP</name>
        <dbReference type="ChEBI" id="CHEBI:37565"/>
    </ligand>
</feature>
<dbReference type="AlphaFoldDB" id="A0A9E9LDB5"/>
<dbReference type="CDD" id="cd02503">
    <property type="entry name" value="MobA"/>
    <property type="match status" value="1"/>
</dbReference>
<dbReference type="GO" id="GO:0046872">
    <property type="term" value="F:metal ion binding"/>
    <property type="evidence" value="ECO:0007669"/>
    <property type="project" value="UniProtKB-KW"/>
</dbReference>
<feature type="binding site" evidence="8">
    <location>
        <position position="38"/>
    </location>
    <ligand>
        <name>GTP</name>
        <dbReference type="ChEBI" id="CHEBI:37565"/>
    </ligand>
</feature>
<evidence type="ECO:0000256" key="5">
    <source>
        <dbReference type="ARBA" id="ARBA00022842"/>
    </source>
</evidence>
<keyword evidence="1 8" id="KW-0963">Cytoplasm</keyword>
<dbReference type="Gene3D" id="3.90.550.10">
    <property type="entry name" value="Spore Coat Polysaccharide Biosynthesis Protein SpsA, Chain A"/>
    <property type="match status" value="1"/>
</dbReference>
<dbReference type="RefSeq" id="WP_269315651.1">
    <property type="nucleotide sequence ID" value="NZ_CP098251.1"/>
</dbReference>
<evidence type="ECO:0000313" key="10">
    <source>
        <dbReference type="EMBL" id="WAV90649.1"/>
    </source>
</evidence>
<comment type="similarity">
    <text evidence="8">Belongs to the MobA family.</text>
</comment>
<keyword evidence="4 8" id="KW-0547">Nucleotide-binding</keyword>
<comment type="cofactor">
    <cofactor evidence="8">
        <name>Mg(2+)</name>
        <dbReference type="ChEBI" id="CHEBI:18420"/>
    </cofactor>
</comment>
<evidence type="ECO:0000256" key="3">
    <source>
        <dbReference type="ARBA" id="ARBA00022723"/>
    </source>
</evidence>
<evidence type="ECO:0000259" key="9">
    <source>
        <dbReference type="Pfam" id="PF12804"/>
    </source>
</evidence>
<dbReference type="PANTHER" id="PTHR19136">
    <property type="entry name" value="MOLYBDENUM COFACTOR GUANYLYLTRANSFERASE"/>
    <property type="match status" value="1"/>
</dbReference>
<keyword evidence="3 8" id="KW-0479">Metal-binding</keyword>
<feature type="binding site" evidence="8">
    <location>
        <position position="66"/>
    </location>
    <ligand>
        <name>GTP</name>
        <dbReference type="ChEBI" id="CHEBI:37565"/>
    </ligand>
</feature>
<dbReference type="EC" id="2.7.7.77" evidence="8"/>
<comment type="subcellular location">
    <subcellularLocation>
        <location evidence="8">Cytoplasm</location>
    </subcellularLocation>
</comment>
<dbReference type="GO" id="GO:0005737">
    <property type="term" value="C:cytoplasm"/>
    <property type="evidence" value="ECO:0007669"/>
    <property type="project" value="UniProtKB-SubCell"/>
</dbReference>